<sequence>MGHLRGKGRRRLSAAAYTVGLHAHAPSAHPAHNTTNHWNRSSPILPLATIGACSSKAFALTTAFICAAKALKYLTSPSFTHLLHNSNALRG</sequence>
<name>A0A1Y2HX13_9FUNG</name>
<comment type="caution">
    <text evidence="1">The sequence shown here is derived from an EMBL/GenBank/DDBJ whole genome shotgun (WGS) entry which is preliminary data.</text>
</comment>
<accession>A0A1Y2HX13</accession>
<evidence type="ECO:0000313" key="1">
    <source>
        <dbReference type="EMBL" id="ORZ39049.1"/>
    </source>
</evidence>
<reference evidence="1 2" key="1">
    <citation type="submission" date="2016-07" db="EMBL/GenBank/DDBJ databases">
        <title>Pervasive Adenine N6-methylation of Active Genes in Fungi.</title>
        <authorList>
            <consortium name="DOE Joint Genome Institute"/>
            <person name="Mondo S.J."/>
            <person name="Dannebaum R.O."/>
            <person name="Kuo R.C."/>
            <person name="Labutti K."/>
            <person name="Haridas S."/>
            <person name="Kuo A."/>
            <person name="Salamov A."/>
            <person name="Ahrendt S.R."/>
            <person name="Lipzen A."/>
            <person name="Sullivan W."/>
            <person name="Andreopoulos W.B."/>
            <person name="Clum A."/>
            <person name="Lindquist E."/>
            <person name="Daum C."/>
            <person name="Ramamoorthy G.K."/>
            <person name="Gryganskyi A."/>
            <person name="Culley D."/>
            <person name="Magnuson J.K."/>
            <person name="James T.Y."/>
            <person name="O'Malley M.A."/>
            <person name="Stajich J.E."/>
            <person name="Spatafora J.W."/>
            <person name="Visel A."/>
            <person name="Grigoriev I.V."/>
        </authorList>
    </citation>
    <scope>NUCLEOTIDE SEQUENCE [LARGE SCALE GENOMIC DNA]</scope>
    <source>
        <strain evidence="1 2">PL171</strain>
    </source>
</reference>
<dbReference type="AlphaFoldDB" id="A0A1Y2HX13"/>
<evidence type="ECO:0000313" key="2">
    <source>
        <dbReference type="Proteomes" id="UP000193411"/>
    </source>
</evidence>
<protein>
    <submittedName>
        <fullName evidence="1">Uncharacterized protein</fullName>
    </submittedName>
</protein>
<proteinExistence type="predicted"/>
<keyword evidence="2" id="KW-1185">Reference proteome</keyword>
<gene>
    <name evidence="1" type="ORF">BCR44DRAFT_1267016</name>
</gene>
<dbReference type="EMBL" id="MCFL01000006">
    <property type="protein sequence ID" value="ORZ39049.1"/>
    <property type="molecule type" value="Genomic_DNA"/>
</dbReference>
<organism evidence="1 2">
    <name type="scientific">Catenaria anguillulae PL171</name>
    <dbReference type="NCBI Taxonomy" id="765915"/>
    <lineage>
        <taxon>Eukaryota</taxon>
        <taxon>Fungi</taxon>
        <taxon>Fungi incertae sedis</taxon>
        <taxon>Blastocladiomycota</taxon>
        <taxon>Blastocladiomycetes</taxon>
        <taxon>Blastocladiales</taxon>
        <taxon>Catenariaceae</taxon>
        <taxon>Catenaria</taxon>
    </lineage>
</organism>
<dbReference type="Proteomes" id="UP000193411">
    <property type="component" value="Unassembled WGS sequence"/>
</dbReference>